<evidence type="ECO:0000256" key="1">
    <source>
        <dbReference type="ARBA" id="ARBA00004141"/>
    </source>
</evidence>
<evidence type="ECO:0000256" key="5">
    <source>
        <dbReference type="ARBA" id="ARBA00022692"/>
    </source>
</evidence>
<feature type="transmembrane region" description="Helical" evidence="10">
    <location>
        <begin position="200"/>
        <end position="221"/>
    </location>
</feature>
<dbReference type="InterPro" id="IPR003663">
    <property type="entry name" value="Sugar/inositol_transpt"/>
</dbReference>
<feature type="transmembrane region" description="Helical" evidence="10">
    <location>
        <begin position="167"/>
        <end position="188"/>
    </location>
</feature>
<evidence type="ECO:0000313" key="12">
    <source>
        <dbReference type="EMBL" id="QID80071.1"/>
    </source>
</evidence>
<organism evidence="12 13">
    <name type="scientific">Saccharomyces pastorianus</name>
    <name type="common">Lager yeast</name>
    <name type="synonym">Saccharomyces cerevisiae x Saccharomyces eubayanus</name>
    <dbReference type="NCBI Taxonomy" id="27292"/>
    <lineage>
        <taxon>Eukaryota</taxon>
        <taxon>Fungi</taxon>
        <taxon>Dikarya</taxon>
        <taxon>Ascomycota</taxon>
        <taxon>Saccharomycotina</taxon>
        <taxon>Saccharomycetes</taxon>
        <taxon>Saccharomycetales</taxon>
        <taxon>Saccharomycetaceae</taxon>
        <taxon>Saccharomyces</taxon>
    </lineage>
</organism>
<evidence type="ECO:0000256" key="8">
    <source>
        <dbReference type="RuleBase" id="RU003346"/>
    </source>
</evidence>
<dbReference type="Gene3D" id="1.20.1250.20">
    <property type="entry name" value="MFS general substrate transporter like domains"/>
    <property type="match status" value="1"/>
</dbReference>
<keyword evidence="6 10" id="KW-1133">Transmembrane helix</keyword>
<protein>
    <submittedName>
        <fullName evidence="12">Hexose transporter hxt11</fullName>
    </submittedName>
</protein>
<dbReference type="PANTHER" id="PTHR48022">
    <property type="entry name" value="PLASTIDIC GLUCOSE TRANSPORTER 4"/>
    <property type="match status" value="1"/>
</dbReference>
<keyword evidence="5 10" id="KW-0812">Transmembrane</keyword>
<dbReference type="PANTHER" id="PTHR48022:SF75">
    <property type="entry name" value="GALACTOSE TRANSPORTER-RELATED"/>
    <property type="match status" value="1"/>
</dbReference>
<dbReference type="PROSITE" id="PS00217">
    <property type="entry name" value="SUGAR_TRANSPORT_2"/>
    <property type="match status" value="1"/>
</dbReference>
<feature type="compositionally biased region" description="Polar residues" evidence="9">
    <location>
        <begin position="1"/>
        <end position="22"/>
    </location>
</feature>
<evidence type="ECO:0000256" key="2">
    <source>
        <dbReference type="ARBA" id="ARBA00010992"/>
    </source>
</evidence>
<comment type="similarity">
    <text evidence="2 8">Belongs to the major facilitator superfamily. Sugar transporter (TC 2.A.1.1) family.</text>
</comment>
<dbReference type="InterPro" id="IPR005829">
    <property type="entry name" value="Sugar_transporter_CS"/>
</dbReference>
<keyword evidence="4" id="KW-0762">Sugar transport</keyword>
<evidence type="ECO:0000259" key="11">
    <source>
        <dbReference type="PROSITE" id="PS50850"/>
    </source>
</evidence>
<dbReference type="InterPro" id="IPR036259">
    <property type="entry name" value="MFS_trans_sf"/>
</dbReference>
<dbReference type="PRINTS" id="PR00171">
    <property type="entry name" value="SUGRTRNSPORT"/>
</dbReference>
<dbReference type="OrthoDB" id="5141738at2759"/>
<dbReference type="GO" id="GO:0005351">
    <property type="term" value="F:carbohydrate:proton symporter activity"/>
    <property type="evidence" value="ECO:0007669"/>
    <property type="project" value="TreeGrafter"/>
</dbReference>
<evidence type="ECO:0000256" key="7">
    <source>
        <dbReference type="ARBA" id="ARBA00023136"/>
    </source>
</evidence>
<dbReference type="SUPFAM" id="SSF103473">
    <property type="entry name" value="MFS general substrate transporter"/>
    <property type="match status" value="1"/>
</dbReference>
<feature type="transmembrane region" description="Helical" evidence="10">
    <location>
        <begin position="135"/>
        <end position="155"/>
    </location>
</feature>
<gene>
    <name evidence="12" type="primary">HXT11_2</name>
    <name evidence="12" type="ORF">GRS66_002376</name>
</gene>
<dbReference type="InterPro" id="IPR050360">
    <property type="entry name" value="MFS_Sugar_Transporters"/>
</dbReference>
<evidence type="ECO:0000256" key="3">
    <source>
        <dbReference type="ARBA" id="ARBA00022448"/>
    </source>
</evidence>
<dbReference type="PROSITE" id="PS00216">
    <property type="entry name" value="SUGAR_TRANSPORT_1"/>
    <property type="match status" value="1"/>
</dbReference>
<reference evidence="12 13" key="1">
    <citation type="journal article" date="2019" name="BMC Genomics">
        <title>Chromosome level assembly and comparative genome analysis confirm lager-brewing yeasts originated from a single hybridization.</title>
        <authorList>
            <person name="Salazar A.N."/>
            <person name="Gorter de Vries A.R."/>
            <person name="van den Broek M."/>
            <person name="Brouwers N."/>
            <person name="de la Torre Cortes P."/>
            <person name="Kuijpers N.G.A."/>
            <person name="Daran J.G."/>
            <person name="Abeel T."/>
        </authorList>
    </citation>
    <scope>NUCLEOTIDE SEQUENCE [LARGE SCALE GENOMIC DNA]</scope>
    <source>
        <strain evidence="12 13">CBS 1483</strain>
    </source>
</reference>
<accession>A0A6C1DTH3</accession>
<feature type="transmembrane region" description="Helical" evidence="10">
    <location>
        <begin position="348"/>
        <end position="367"/>
    </location>
</feature>
<feature type="transmembrane region" description="Helical" evidence="10">
    <location>
        <begin position="233"/>
        <end position="252"/>
    </location>
</feature>
<feature type="region of interest" description="Disordered" evidence="9">
    <location>
        <begin position="1"/>
        <end position="45"/>
    </location>
</feature>
<feature type="transmembrane region" description="Helical" evidence="10">
    <location>
        <begin position="61"/>
        <end position="88"/>
    </location>
</feature>
<dbReference type="Proteomes" id="UP000501346">
    <property type="component" value="Chromosome ScIX"/>
</dbReference>
<evidence type="ECO:0000256" key="4">
    <source>
        <dbReference type="ARBA" id="ARBA00022597"/>
    </source>
</evidence>
<dbReference type="NCBIfam" id="TIGR00879">
    <property type="entry name" value="SP"/>
    <property type="match status" value="1"/>
</dbReference>
<feature type="transmembrane region" description="Helical" evidence="10">
    <location>
        <begin position="109"/>
        <end position="129"/>
    </location>
</feature>
<dbReference type="GO" id="GO:0055056">
    <property type="term" value="F:D-glucose transmembrane transporter activity"/>
    <property type="evidence" value="ECO:0007669"/>
    <property type="project" value="UniProtKB-ARBA"/>
</dbReference>
<evidence type="ECO:0000313" key="13">
    <source>
        <dbReference type="Proteomes" id="UP000501346"/>
    </source>
</evidence>
<keyword evidence="7 10" id="KW-0472">Membrane</keyword>
<comment type="subcellular location">
    <subcellularLocation>
        <location evidence="1">Membrane</location>
        <topology evidence="1">Multi-pass membrane protein</topology>
    </subcellularLocation>
</comment>
<keyword evidence="3 8" id="KW-0813">Transport</keyword>
<dbReference type="AlphaFoldDB" id="A0A6C1DTH3"/>
<dbReference type="InterPro" id="IPR020846">
    <property type="entry name" value="MFS_dom"/>
</dbReference>
<dbReference type="GO" id="GO:0005886">
    <property type="term" value="C:plasma membrane"/>
    <property type="evidence" value="ECO:0007669"/>
    <property type="project" value="TreeGrafter"/>
</dbReference>
<name>A0A6C1DTH3_SACPS</name>
<sequence length="469" mass="51522">MSGVNNTSANDLSTTESNSNSAVGAPSVKTEHGDSKNSLNLDANEPPIDLPQKPLSAYTTVAILCLMIAFGGFIFGWDTGTISGFVNLSDFIRRFGQKNDKGTYYLSKVRMGLIVSIFNIGCAIGGIVLSKVGDIYGRRIGLITVTAIYVVGILIQITSINKWYQYFIGRIISGLGVGGIAVLSPMLISEVAPKHIRGTLVQLYQLMGTMGIFLGYCTNYGTKNYHNATQWRVGLGLCFAWATFMVSGMMFVPESPRYLIEVGKDEEAKLSVDDPALLAEYDTIKAGIELEKLAGNASWSELLSTKIKVFQRVLMGVMIQSLQQLTGDNYFFYYGTTIFKSVGLKDSFQTSIIIGVVNFFSSFIAVYTIERFGRRTCLLWGAASMLCCFAVFASVCVTKLWPQGSSHQDITSQGAGNCLTLEEVNTMWLEGVPAWKSASWVPPERRTADYDADAIDHDNRPIYKRFFSS</sequence>
<evidence type="ECO:0000256" key="6">
    <source>
        <dbReference type="ARBA" id="ARBA00022989"/>
    </source>
</evidence>
<dbReference type="Pfam" id="PF00083">
    <property type="entry name" value="Sugar_tr"/>
    <property type="match status" value="1"/>
</dbReference>
<evidence type="ECO:0000256" key="10">
    <source>
        <dbReference type="SAM" id="Phobius"/>
    </source>
</evidence>
<dbReference type="InterPro" id="IPR005828">
    <property type="entry name" value="MFS_sugar_transport-like"/>
</dbReference>
<evidence type="ECO:0000256" key="9">
    <source>
        <dbReference type="SAM" id="MobiDB-lite"/>
    </source>
</evidence>
<dbReference type="PROSITE" id="PS50850">
    <property type="entry name" value="MFS"/>
    <property type="match status" value="1"/>
</dbReference>
<feature type="transmembrane region" description="Helical" evidence="10">
    <location>
        <begin position="379"/>
        <end position="401"/>
    </location>
</feature>
<feature type="domain" description="Major facilitator superfamily (MFS) profile" evidence="11">
    <location>
        <begin position="64"/>
        <end position="469"/>
    </location>
</feature>
<dbReference type="EMBL" id="CP048990">
    <property type="protein sequence ID" value="QID80071.1"/>
    <property type="molecule type" value="Genomic_DNA"/>
</dbReference>
<keyword evidence="13" id="KW-1185">Reference proteome</keyword>
<proteinExistence type="inferred from homology"/>